<evidence type="ECO:0000256" key="1">
    <source>
        <dbReference type="SAM" id="Phobius"/>
    </source>
</evidence>
<feature type="transmembrane region" description="Helical" evidence="1">
    <location>
        <begin position="6"/>
        <end position="22"/>
    </location>
</feature>
<keyword evidence="1" id="KW-1133">Transmembrane helix</keyword>
<dbReference type="EMBL" id="GGEC01066268">
    <property type="protein sequence ID" value="MBX46752.1"/>
    <property type="molecule type" value="Transcribed_RNA"/>
</dbReference>
<dbReference type="AlphaFoldDB" id="A0A2P2NW91"/>
<accession>A0A2P2NW91</accession>
<reference evidence="2" key="1">
    <citation type="submission" date="2018-02" db="EMBL/GenBank/DDBJ databases">
        <title>Rhizophora mucronata_Transcriptome.</title>
        <authorList>
            <person name="Meera S.P."/>
            <person name="Sreeshan A."/>
            <person name="Augustine A."/>
        </authorList>
    </citation>
    <scope>NUCLEOTIDE SEQUENCE</scope>
    <source>
        <tissue evidence="2">Leaf</tissue>
    </source>
</reference>
<name>A0A2P2NW91_RHIMU</name>
<sequence>MAAIFPFFSVFIYFLFVFGTRLDRHLFLMRETSNILPARSLAF</sequence>
<keyword evidence="1" id="KW-0472">Membrane</keyword>
<keyword evidence="1" id="KW-0812">Transmembrane</keyword>
<evidence type="ECO:0000313" key="2">
    <source>
        <dbReference type="EMBL" id="MBX46752.1"/>
    </source>
</evidence>
<proteinExistence type="predicted"/>
<protein>
    <submittedName>
        <fullName evidence="2">Uncharacterized protein</fullName>
    </submittedName>
</protein>
<organism evidence="2">
    <name type="scientific">Rhizophora mucronata</name>
    <name type="common">Asiatic mangrove</name>
    <dbReference type="NCBI Taxonomy" id="61149"/>
    <lineage>
        <taxon>Eukaryota</taxon>
        <taxon>Viridiplantae</taxon>
        <taxon>Streptophyta</taxon>
        <taxon>Embryophyta</taxon>
        <taxon>Tracheophyta</taxon>
        <taxon>Spermatophyta</taxon>
        <taxon>Magnoliopsida</taxon>
        <taxon>eudicotyledons</taxon>
        <taxon>Gunneridae</taxon>
        <taxon>Pentapetalae</taxon>
        <taxon>rosids</taxon>
        <taxon>fabids</taxon>
        <taxon>Malpighiales</taxon>
        <taxon>Rhizophoraceae</taxon>
        <taxon>Rhizophora</taxon>
    </lineage>
</organism>